<dbReference type="EMBL" id="LR797107">
    <property type="protein sequence ID" value="CAB4187524.1"/>
    <property type="molecule type" value="Genomic_DNA"/>
</dbReference>
<dbReference type="EMBL" id="LR797469">
    <property type="protein sequence ID" value="CAB4218752.1"/>
    <property type="molecule type" value="Genomic_DNA"/>
</dbReference>
<sequence>MDWSLVAGLALGLGIPALGGLNIIVRMENRVTQLEKERESDQRWRETVANKLDAIARDVNQLIGSGKVHE</sequence>
<reference evidence="1" key="1">
    <citation type="submission" date="2020-05" db="EMBL/GenBank/DDBJ databases">
        <authorList>
            <person name="Chiriac C."/>
            <person name="Salcher M."/>
            <person name="Ghai R."/>
            <person name="Kavagutti S V."/>
        </authorList>
    </citation>
    <scope>NUCLEOTIDE SEQUENCE</scope>
</reference>
<accession>A0A6J5R6Y4</accession>
<gene>
    <name evidence="1" type="ORF">UFOVP1154_47</name>
    <name evidence="2" type="ORF">UFOVP1341_46</name>
    <name evidence="3" type="ORF">UFOVP1601_37</name>
</gene>
<evidence type="ECO:0000313" key="3">
    <source>
        <dbReference type="EMBL" id="CAB4218752.1"/>
    </source>
</evidence>
<dbReference type="EMBL" id="LR797292">
    <property type="protein sequence ID" value="CAB4200565.1"/>
    <property type="molecule type" value="Genomic_DNA"/>
</dbReference>
<proteinExistence type="predicted"/>
<protein>
    <submittedName>
        <fullName evidence="1">Uncharacterized protein</fullName>
    </submittedName>
</protein>
<evidence type="ECO:0000313" key="2">
    <source>
        <dbReference type="EMBL" id="CAB4200565.1"/>
    </source>
</evidence>
<evidence type="ECO:0000313" key="1">
    <source>
        <dbReference type="EMBL" id="CAB4187524.1"/>
    </source>
</evidence>
<organism evidence="1">
    <name type="scientific">uncultured Caudovirales phage</name>
    <dbReference type="NCBI Taxonomy" id="2100421"/>
    <lineage>
        <taxon>Viruses</taxon>
        <taxon>Duplodnaviria</taxon>
        <taxon>Heunggongvirae</taxon>
        <taxon>Uroviricota</taxon>
        <taxon>Caudoviricetes</taxon>
        <taxon>Peduoviridae</taxon>
        <taxon>Maltschvirus</taxon>
        <taxon>Maltschvirus maltsch</taxon>
    </lineage>
</organism>
<name>A0A6J5R6Y4_9CAUD</name>